<evidence type="ECO:0000256" key="3">
    <source>
        <dbReference type="ARBA" id="ARBA00023163"/>
    </source>
</evidence>
<dbReference type="InterPro" id="IPR008920">
    <property type="entry name" value="TF_FadR/GntR_C"/>
</dbReference>
<evidence type="ECO:0000313" key="6">
    <source>
        <dbReference type="EMBL" id="KKL88069.1"/>
    </source>
</evidence>
<dbReference type="PANTHER" id="PTHR43537">
    <property type="entry name" value="TRANSCRIPTIONAL REGULATOR, GNTR FAMILY"/>
    <property type="match status" value="1"/>
</dbReference>
<dbReference type="Gene3D" id="1.20.120.530">
    <property type="entry name" value="GntR ligand-binding domain-like"/>
    <property type="match status" value="1"/>
</dbReference>
<reference evidence="6" key="1">
    <citation type="journal article" date="2015" name="Nature">
        <title>Complex archaea that bridge the gap between prokaryotes and eukaryotes.</title>
        <authorList>
            <person name="Spang A."/>
            <person name="Saw J.H."/>
            <person name="Jorgensen S.L."/>
            <person name="Zaremba-Niedzwiedzka K."/>
            <person name="Martijn J."/>
            <person name="Lind A.E."/>
            <person name="van Eijk R."/>
            <person name="Schleper C."/>
            <person name="Guy L."/>
            <person name="Ettema T.J."/>
        </authorList>
    </citation>
    <scope>NUCLEOTIDE SEQUENCE</scope>
</reference>
<feature type="domain" description="HTH gntR-type" evidence="5">
    <location>
        <begin position="21"/>
        <end position="88"/>
    </location>
</feature>
<dbReference type="SMART" id="SM00345">
    <property type="entry name" value="HTH_GNTR"/>
    <property type="match status" value="1"/>
</dbReference>
<evidence type="ECO:0000256" key="4">
    <source>
        <dbReference type="SAM" id="MobiDB-lite"/>
    </source>
</evidence>
<dbReference type="GO" id="GO:0003677">
    <property type="term" value="F:DNA binding"/>
    <property type="evidence" value="ECO:0007669"/>
    <property type="project" value="UniProtKB-KW"/>
</dbReference>
<proteinExistence type="predicted"/>
<feature type="region of interest" description="Disordered" evidence="4">
    <location>
        <begin position="1"/>
        <end position="24"/>
    </location>
</feature>
<sequence length="237" mass="26579">MSGKSSEPPPVDLRPGRKGGNPQSHEAYVQLLGEIRSGRLQPRMRLTETELADRLRISRTPVREALRQLEADGLVVHVPRVGATIRALEYSEVMELYEMRRVLEGTAARMAARAASDIELAELAEINDTMARAGPEDGDLRYDLNRKFHLTLLDVARNRFLSKSMSTLQKTLLILGPPTLSRTQRAAEAKVEHDAVMAALFKRDGVAAELAMQAHIEAAHRSRLRQFRDRVRPMDDP</sequence>
<dbReference type="GO" id="GO:0003700">
    <property type="term" value="F:DNA-binding transcription factor activity"/>
    <property type="evidence" value="ECO:0007669"/>
    <property type="project" value="InterPro"/>
</dbReference>
<dbReference type="InterPro" id="IPR036390">
    <property type="entry name" value="WH_DNA-bd_sf"/>
</dbReference>
<dbReference type="AlphaFoldDB" id="A0A0F9FNR1"/>
<dbReference type="Gene3D" id="1.10.10.10">
    <property type="entry name" value="Winged helix-like DNA-binding domain superfamily/Winged helix DNA-binding domain"/>
    <property type="match status" value="1"/>
</dbReference>
<dbReference type="EMBL" id="LAZR01020668">
    <property type="protein sequence ID" value="KKL88069.1"/>
    <property type="molecule type" value="Genomic_DNA"/>
</dbReference>
<dbReference type="SUPFAM" id="SSF46785">
    <property type="entry name" value="Winged helix' DNA-binding domain"/>
    <property type="match status" value="1"/>
</dbReference>
<organism evidence="6">
    <name type="scientific">marine sediment metagenome</name>
    <dbReference type="NCBI Taxonomy" id="412755"/>
    <lineage>
        <taxon>unclassified sequences</taxon>
        <taxon>metagenomes</taxon>
        <taxon>ecological metagenomes</taxon>
    </lineage>
</organism>
<comment type="caution">
    <text evidence="6">The sequence shown here is derived from an EMBL/GenBank/DDBJ whole genome shotgun (WGS) entry which is preliminary data.</text>
</comment>
<protein>
    <recommendedName>
        <fullName evidence="5">HTH gntR-type domain-containing protein</fullName>
    </recommendedName>
</protein>
<keyword evidence="1" id="KW-0805">Transcription regulation</keyword>
<evidence type="ECO:0000256" key="2">
    <source>
        <dbReference type="ARBA" id="ARBA00023125"/>
    </source>
</evidence>
<dbReference type="InterPro" id="IPR036388">
    <property type="entry name" value="WH-like_DNA-bd_sf"/>
</dbReference>
<dbReference type="PANTHER" id="PTHR43537:SF49">
    <property type="entry name" value="TRANSCRIPTIONAL REGULATORY PROTEIN"/>
    <property type="match status" value="1"/>
</dbReference>
<dbReference type="SUPFAM" id="SSF48008">
    <property type="entry name" value="GntR ligand-binding domain-like"/>
    <property type="match status" value="1"/>
</dbReference>
<dbReference type="CDD" id="cd07377">
    <property type="entry name" value="WHTH_GntR"/>
    <property type="match status" value="1"/>
</dbReference>
<dbReference type="Pfam" id="PF00392">
    <property type="entry name" value="GntR"/>
    <property type="match status" value="1"/>
</dbReference>
<gene>
    <name evidence="6" type="ORF">LCGC14_1928380</name>
</gene>
<keyword evidence="3" id="KW-0804">Transcription</keyword>
<accession>A0A0F9FNR1</accession>
<name>A0A0F9FNR1_9ZZZZ</name>
<keyword evidence="2" id="KW-0238">DNA-binding</keyword>
<dbReference type="SMART" id="SM00895">
    <property type="entry name" value="FCD"/>
    <property type="match status" value="1"/>
</dbReference>
<dbReference type="InterPro" id="IPR011711">
    <property type="entry name" value="GntR_C"/>
</dbReference>
<dbReference type="InterPro" id="IPR000524">
    <property type="entry name" value="Tscrpt_reg_HTH_GntR"/>
</dbReference>
<dbReference type="PRINTS" id="PR00035">
    <property type="entry name" value="HTHGNTR"/>
</dbReference>
<dbReference type="Pfam" id="PF07729">
    <property type="entry name" value="FCD"/>
    <property type="match status" value="1"/>
</dbReference>
<evidence type="ECO:0000256" key="1">
    <source>
        <dbReference type="ARBA" id="ARBA00023015"/>
    </source>
</evidence>
<evidence type="ECO:0000259" key="5">
    <source>
        <dbReference type="PROSITE" id="PS50949"/>
    </source>
</evidence>
<dbReference type="PROSITE" id="PS50949">
    <property type="entry name" value="HTH_GNTR"/>
    <property type="match status" value="1"/>
</dbReference>